<dbReference type="Proteomes" id="UP001266099">
    <property type="component" value="Unassembled WGS sequence"/>
</dbReference>
<keyword evidence="1" id="KW-1003">Cell membrane</keyword>
<organism evidence="3 4">
    <name type="scientific">Arcanobacterium hippocoleae</name>
    <dbReference type="NCBI Taxonomy" id="149017"/>
    <lineage>
        <taxon>Bacteria</taxon>
        <taxon>Bacillati</taxon>
        <taxon>Actinomycetota</taxon>
        <taxon>Actinomycetes</taxon>
        <taxon>Actinomycetales</taxon>
        <taxon>Actinomycetaceae</taxon>
        <taxon>Arcanobacterium</taxon>
    </lineage>
</organism>
<evidence type="ECO:0000256" key="2">
    <source>
        <dbReference type="SAM" id="MobiDB-lite"/>
    </source>
</evidence>
<dbReference type="EMBL" id="JAVDUJ010000001">
    <property type="protein sequence ID" value="MDR6939276.1"/>
    <property type="molecule type" value="Genomic_DNA"/>
</dbReference>
<evidence type="ECO:0000313" key="3">
    <source>
        <dbReference type="EMBL" id="MDR6939276.1"/>
    </source>
</evidence>
<comment type="catalytic activity">
    <reaction evidence="1">
        <text>a quinone + NADH + 5 H(+)(in) = a quinol + NAD(+) + 4 H(+)(out)</text>
        <dbReference type="Rhea" id="RHEA:57888"/>
        <dbReference type="ChEBI" id="CHEBI:15378"/>
        <dbReference type="ChEBI" id="CHEBI:24646"/>
        <dbReference type="ChEBI" id="CHEBI:57540"/>
        <dbReference type="ChEBI" id="CHEBI:57945"/>
        <dbReference type="ChEBI" id="CHEBI:132124"/>
    </reaction>
</comment>
<keyword evidence="1" id="KW-0472">Membrane</keyword>
<comment type="caution">
    <text evidence="3">The sequence shown here is derived from an EMBL/GenBank/DDBJ whole genome shotgun (WGS) entry which is preliminary data.</text>
</comment>
<dbReference type="PANTHER" id="PTHR33269">
    <property type="entry name" value="NADH-UBIQUINONE OXIDOREDUCTASE CHAIN 6"/>
    <property type="match status" value="1"/>
</dbReference>
<sequence length="296" mass="31228">MMPQMQPLTISTGETILFACLAVSMILVAIFGLLITRKAVYTIISVIFVMVGFAFLYTMLEAPFMGVAQVVVYTGAILMMFLFVLMLIGVDSADAGHELLKSQKVVAGIGMVGILAVIGAVLIELGHSSAAGLELANGESNPVAVAKLIFSNYVLTLELTGTLLIVAALGAMTLTHRDKMGKRSTQEKLAVEKMLAFTNRNVHPGAKPNPGVYAESNSSANPSLTAHGEPLDNSVNRVLKVRGQARRVAEISPITVQRITAGAAVSGPETYGKVGRAQVPGMPGETAPDYEAAKEK</sequence>
<dbReference type="InterPro" id="IPR042106">
    <property type="entry name" value="Nuo/plastoQ_OxRdtase_6_NuoJ"/>
</dbReference>
<feature type="compositionally biased region" description="Polar residues" evidence="2">
    <location>
        <begin position="215"/>
        <end position="224"/>
    </location>
</feature>
<dbReference type="InterPro" id="IPR001457">
    <property type="entry name" value="NADH_UbQ/plastoQ_OxRdtase_su6"/>
</dbReference>
<keyword evidence="1" id="KW-0520">NAD</keyword>
<feature type="transmembrane region" description="Helical" evidence="1">
    <location>
        <begin position="153"/>
        <end position="174"/>
    </location>
</feature>
<keyword evidence="1" id="KW-0874">Quinone</keyword>
<name>A0ABU1T1L8_9ACTO</name>
<keyword evidence="4" id="KW-1185">Reference proteome</keyword>
<feature type="transmembrane region" description="Helical" evidence="1">
    <location>
        <begin position="40"/>
        <end position="60"/>
    </location>
</feature>
<feature type="transmembrane region" description="Helical" evidence="1">
    <location>
        <begin position="15"/>
        <end position="35"/>
    </location>
</feature>
<reference evidence="3 4" key="1">
    <citation type="submission" date="2023-07" db="EMBL/GenBank/DDBJ databases">
        <title>Sequencing the genomes of 1000 actinobacteria strains.</title>
        <authorList>
            <person name="Klenk H.-P."/>
        </authorList>
    </citation>
    <scope>NUCLEOTIDE SEQUENCE [LARGE SCALE GENOMIC DNA]</scope>
    <source>
        <strain evidence="3 4">DSM 15539</strain>
    </source>
</reference>
<dbReference type="Pfam" id="PF00499">
    <property type="entry name" value="Oxidored_q3"/>
    <property type="match status" value="1"/>
</dbReference>
<proteinExistence type="inferred from homology"/>
<protein>
    <recommendedName>
        <fullName evidence="1">NADH-quinone oxidoreductase subunit J</fullName>
        <ecNumber evidence="1">7.1.1.-</ecNumber>
    </recommendedName>
</protein>
<comment type="similarity">
    <text evidence="1">Belongs to the complex I subunit 6 family.</text>
</comment>
<feature type="region of interest" description="Disordered" evidence="2">
    <location>
        <begin position="267"/>
        <end position="296"/>
    </location>
</feature>
<dbReference type="RefSeq" id="WP_309955839.1">
    <property type="nucleotide sequence ID" value="NZ_JAVDUJ010000001.1"/>
</dbReference>
<dbReference type="Gene3D" id="1.20.120.1200">
    <property type="entry name" value="NADH-ubiquinone/plastoquinone oxidoreductase chain 6, subunit NuoJ"/>
    <property type="match status" value="1"/>
</dbReference>
<comment type="subcellular location">
    <subcellularLocation>
        <location evidence="1">Cell membrane</location>
        <topology evidence="1">Multi-pass membrane protein</topology>
    </subcellularLocation>
</comment>
<feature type="transmembrane region" description="Helical" evidence="1">
    <location>
        <begin position="72"/>
        <end position="93"/>
    </location>
</feature>
<keyword evidence="1" id="KW-1133">Transmembrane helix</keyword>
<gene>
    <name evidence="3" type="ORF">J2S36_000819</name>
</gene>
<feature type="region of interest" description="Disordered" evidence="2">
    <location>
        <begin position="205"/>
        <end position="230"/>
    </location>
</feature>
<feature type="transmembrane region" description="Helical" evidence="1">
    <location>
        <begin position="105"/>
        <end position="123"/>
    </location>
</feature>
<dbReference type="EC" id="7.1.1.-" evidence="1"/>
<evidence type="ECO:0000313" key="4">
    <source>
        <dbReference type="Proteomes" id="UP001266099"/>
    </source>
</evidence>
<dbReference type="PANTHER" id="PTHR33269:SF19">
    <property type="entry name" value="NADH-QUINONE OXIDOREDUCTASE SUBUNIT J"/>
    <property type="match status" value="1"/>
</dbReference>
<evidence type="ECO:0000256" key="1">
    <source>
        <dbReference type="RuleBase" id="RU004429"/>
    </source>
</evidence>
<accession>A0ABU1T1L8</accession>
<comment type="function">
    <text evidence="1">NDH-1 shuttles electrons from NADH, via FMN and iron-sulfur (Fe-S) centers, to quinones in the respiratory chain. Couples the redox reaction to proton translocation (for every two electrons transferred, four hydrogen ions are translocated across the cytoplasmic membrane), and thus conserves the redox energy in a proton gradient.</text>
</comment>
<dbReference type="NCBIfam" id="NF005165">
    <property type="entry name" value="PRK06638.1-5"/>
    <property type="match status" value="1"/>
</dbReference>
<keyword evidence="1" id="KW-0812">Transmembrane</keyword>